<feature type="compositionally biased region" description="Acidic residues" evidence="1">
    <location>
        <begin position="128"/>
        <end position="148"/>
    </location>
</feature>
<evidence type="ECO:0000256" key="1">
    <source>
        <dbReference type="SAM" id="MobiDB-lite"/>
    </source>
</evidence>
<feature type="compositionally biased region" description="Acidic residues" evidence="1">
    <location>
        <begin position="198"/>
        <end position="216"/>
    </location>
</feature>
<evidence type="ECO:0000313" key="2">
    <source>
        <dbReference type="EMBL" id="AYQ99282.1"/>
    </source>
</evidence>
<feature type="region of interest" description="Disordered" evidence="1">
    <location>
        <begin position="44"/>
        <end position="95"/>
    </location>
</feature>
<name>A0A3G3LYQ9_9CAUD</name>
<dbReference type="RefSeq" id="YP_010676637.1">
    <property type="nucleotide sequence ID" value="NC_071014.1"/>
</dbReference>
<feature type="region of interest" description="Disordered" evidence="1">
    <location>
        <begin position="118"/>
        <end position="148"/>
    </location>
</feature>
<dbReference type="Proteomes" id="UP000279277">
    <property type="component" value="Segment"/>
</dbReference>
<dbReference type="GeneID" id="77952998"/>
<reference evidence="2 3" key="1">
    <citation type="submission" date="2018-10" db="EMBL/GenBank/DDBJ databases">
        <authorList>
            <person name="Zack K."/>
            <person name="Garlena R.A."/>
            <person name="Russell D.A."/>
            <person name="Pope W.H."/>
            <person name="Jacobs-Sera D."/>
            <person name="Hatfull G.F."/>
        </authorList>
    </citation>
    <scope>NUCLEOTIDE SEQUENCE [LARGE SCALE GENOMIC DNA]</scope>
</reference>
<keyword evidence="3" id="KW-1185">Reference proteome</keyword>
<protein>
    <recommendedName>
        <fullName evidence="4">Rho termination factor N-terminal domain-containing protein</fullName>
    </recommendedName>
</protein>
<sequence length="255" mass="28396">MANNKPELTAVETLMQEIGLALLKFTNYELGDVKVTAEAETVIEVETEDEPKPKATKARGRKPKAEPVEEVVEEDDEDEDGEEGDELTKADLEKKTERQLRSIAVNMGFDKEDVKGADKETLINSILSDDDEDDDEDEDGEDDSDSVDVDALVAKLEGMTLVAVKKVAREEYGFKAPDYKGMDKDAVIELIVEKVSDSDVEDDDDDEEAPYTEEELDSMSMAELKSICKEWGIKIKIGEKKQAHIDAILDAQEED</sequence>
<gene>
    <name evidence="2" type="primary">62</name>
    <name evidence="2" type="ORF">PBI_CANTARE_62</name>
</gene>
<organism evidence="2 3">
    <name type="scientific">Brevibacterium phage Cantare</name>
    <dbReference type="NCBI Taxonomy" id="2338395"/>
    <lineage>
        <taxon>Viruses</taxon>
        <taxon>Duplodnaviria</taxon>
        <taxon>Heunggongvirae</taxon>
        <taxon>Uroviricota</taxon>
        <taxon>Caudoviricetes</taxon>
        <taxon>Cantarevirus</taxon>
        <taxon>Cantarevirus cantare</taxon>
    </lineage>
</organism>
<feature type="region of interest" description="Disordered" evidence="1">
    <location>
        <begin position="195"/>
        <end position="216"/>
    </location>
</feature>
<dbReference type="KEGG" id="vg:77952998"/>
<proteinExistence type="predicted"/>
<evidence type="ECO:0008006" key="4">
    <source>
        <dbReference type="Google" id="ProtNLM"/>
    </source>
</evidence>
<feature type="compositionally biased region" description="Basic and acidic residues" evidence="1">
    <location>
        <begin position="86"/>
        <end position="95"/>
    </location>
</feature>
<dbReference type="EMBL" id="MK016493">
    <property type="protein sequence ID" value="AYQ99282.1"/>
    <property type="molecule type" value="Genomic_DNA"/>
</dbReference>
<evidence type="ECO:0000313" key="3">
    <source>
        <dbReference type="Proteomes" id="UP000279277"/>
    </source>
</evidence>
<feature type="compositionally biased region" description="Acidic residues" evidence="1">
    <location>
        <begin position="68"/>
        <end position="85"/>
    </location>
</feature>
<accession>A0A3G3LYQ9</accession>